<comment type="caution">
    <text evidence="3">The sequence shown here is derived from an EMBL/GenBank/DDBJ whole genome shotgun (WGS) entry which is preliminary data.</text>
</comment>
<dbReference type="Proteomes" id="UP001168146">
    <property type="component" value="Unassembled WGS sequence"/>
</dbReference>
<feature type="compositionally biased region" description="Basic and acidic residues" evidence="1">
    <location>
        <begin position="1"/>
        <end position="19"/>
    </location>
</feature>
<dbReference type="AlphaFoldDB" id="A0AAN6FEN7"/>
<sequence length="674" mass="74430">METHFRPDTEGPRLLESPRRSPVTTHAVTSPVRSVYPEMQGLDSIHDQPDFGLRTADFFEDTSEDESAILPVPGSETQNVELLQRSRKGRKGRQSLIDGLPPATSREPKRVSPPPDDGYQRLVGLPGLEQKSRFTDTPGTSFHGSVDELLPAEERSSPPQFLRPAHILSGRTPRSSAQIERADTHQSPIPSSKVDQILGAHAIAHEITLQSLMRDEEALDRSLQSFAPLNSEYRASMLPPSLRFHDPRSPRNPTFATPQSVSSKKVHVVPPPIDTSAPRRSLPADLVRTPYPSTPDKVHRKDFGHDTPSALGTSPSLAVESELTLGIRRANLHSLPRVTSLTIPASNEFSAIRSRSITTKERHFKALDFDDEELFRQLRLRYRQLSGPMLFLSARSLRRIVVSGPASKAADAGYGWLHQPRSPRVLAYRGLSDTFSEEKILQHYRKPALGRQRYAFVHWAHRLAAAPPVRTPQGDEDVRQTVEVDLVRRMEQPEGLEFVVSWSIARIMLVIFVILTLSIGAALLWVFLGRNTVFGGLPHGGFHDAGDRVGTGVLVGICIILIGVTSLAGWLGSSDMRSEVQYCGRFTVSLRKLDKPPLNNEYSAAIASDRSKAISAKLSLQPGYFVVALASLRNVCLSFAVTETPSTPSSSSLGVPSVMRRDVYMLIAEDVLLL</sequence>
<protein>
    <submittedName>
        <fullName evidence="3">Uncharacterized protein</fullName>
    </submittedName>
</protein>
<feature type="region of interest" description="Disordered" evidence="1">
    <location>
        <begin position="1"/>
        <end position="124"/>
    </location>
</feature>
<keyword evidence="2" id="KW-0812">Transmembrane</keyword>
<evidence type="ECO:0000313" key="3">
    <source>
        <dbReference type="EMBL" id="KAK0314331.1"/>
    </source>
</evidence>
<dbReference type="EMBL" id="JASUXU010000055">
    <property type="protein sequence ID" value="KAK0314331.1"/>
    <property type="molecule type" value="Genomic_DNA"/>
</dbReference>
<organism evidence="3 4">
    <name type="scientific">Friedmanniomyces endolithicus</name>
    <dbReference type="NCBI Taxonomy" id="329885"/>
    <lineage>
        <taxon>Eukaryota</taxon>
        <taxon>Fungi</taxon>
        <taxon>Dikarya</taxon>
        <taxon>Ascomycota</taxon>
        <taxon>Pezizomycotina</taxon>
        <taxon>Dothideomycetes</taxon>
        <taxon>Dothideomycetidae</taxon>
        <taxon>Mycosphaerellales</taxon>
        <taxon>Teratosphaeriaceae</taxon>
        <taxon>Friedmanniomyces</taxon>
    </lineage>
</organism>
<name>A0AAN6FEN7_9PEZI</name>
<keyword evidence="2" id="KW-1133">Transmembrane helix</keyword>
<gene>
    <name evidence="3" type="ORF">LTR82_013048</name>
</gene>
<feature type="compositionally biased region" description="Polar residues" evidence="1">
    <location>
        <begin position="22"/>
        <end position="32"/>
    </location>
</feature>
<evidence type="ECO:0000313" key="4">
    <source>
        <dbReference type="Proteomes" id="UP001168146"/>
    </source>
</evidence>
<feature type="compositionally biased region" description="Basic and acidic residues" evidence="1">
    <location>
        <begin position="296"/>
        <end position="305"/>
    </location>
</feature>
<feature type="region of interest" description="Disordered" evidence="1">
    <location>
        <begin position="251"/>
        <end position="314"/>
    </location>
</feature>
<feature type="compositionally biased region" description="Acidic residues" evidence="1">
    <location>
        <begin position="58"/>
        <end position="67"/>
    </location>
</feature>
<reference evidence="3" key="1">
    <citation type="submission" date="2021-12" db="EMBL/GenBank/DDBJ databases">
        <title>Black yeast isolated from Biological Soil Crust.</title>
        <authorList>
            <person name="Kurbessoian T."/>
        </authorList>
    </citation>
    <scope>NUCLEOTIDE SEQUENCE</scope>
    <source>
        <strain evidence="3">CCFEE 5208</strain>
    </source>
</reference>
<evidence type="ECO:0000256" key="2">
    <source>
        <dbReference type="SAM" id="Phobius"/>
    </source>
</evidence>
<keyword evidence="2" id="KW-0472">Membrane</keyword>
<accession>A0AAN6FEN7</accession>
<proteinExistence type="predicted"/>
<evidence type="ECO:0000256" key="1">
    <source>
        <dbReference type="SAM" id="MobiDB-lite"/>
    </source>
</evidence>
<feature type="transmembrane region" description="Helical" evidence="2">
    <location>
        <begin position="548"/>
        <end position="571"/>
    </location>
</feature>
<feature type="transmembrane region" description="Helical" evidence="2">
    <location>
        <begin position="507"/>
        <end position="528"/>
    </location>
</feature>